<protein>
    <submittedName>
        <fullName evidence="1">Uncharacterized protein</fullName>
    </submittedName>
</protein>
<name>A0A0B6ZS63_9EUPU</name>
<sequence>DCCLTWETIGGKVTEMEISCGSFMCQKGHERRSEVSGGSCCMLTASRSHKFDFDQQLMNCP</sequence>
<gene>
    <name evidence="1" type="primary">ORF75194</name>
</gene>
<dbReference type="AlphaFoldDB" id="A0A0B6ZS63"/>
<accession>A0A0B6ZS63</accession>
<dbReference type="EMBL" id="HACG01023811">
    <property type="protein sequence ID" value="CEK70676.1"/>
    <property type="molecule type" value="Transcribed_RNA"/>
</dbReference>
<reference evidence="1" key="1">
    <citation type="submission" date="2014-12" db="EMBL/GenBank/DDBJ databases">
        <title>Insight into the proteome of Arion vulgaris.</title>
        <authorList>
            <person name="Aradska J."/>
            <person name="Bulat T."/>
            <person name="Smidak R."/>
            <person name="Sarate P."/>
            <person name="Gangsoo J."/>
            <person name="Sialana F."/>
            <person name="Bilban M."/>
            <person name="Lubec G."/>
        </authorList>
    </citation>
    <scope>NUCLEOTIDE SEQUENCE</scope>
    <source>
        <tissue evidence="1">Skin</tissue>
    </source>
</reference>
<evidence type="ECO:0000313" key="1">
    <source>
        <dbReference type="EMBL" id="CEK70676.1"/>
    </source>
</evidence>
<feature type="non-terminal residue" evidence="1">
    <location>
        <position position="1"/>
    </location>
</feature>
<proteinExistence type="predicted"/>
<organism evidence="1">
    <name type="scientific">Arion vulgaris</name>
    <dbReference type="NCBI Taxonomy" id="1028688"/>
    <lineage>
        <taxon>Eukaryota</taxon>
        <taxon>Metazoa</taxon>
        <taxon>Spiralia</taxon>
        <taxon>Lophotrochozoa</taxon>
        <taxon>Mollusca</taxon>
        <taxon>Gastropoda</taxon>
        <taxon>Heterobranchia</taxon>
        <taxon>Euthyneura</taxon>
        <taxon>Panpulmonata</taxon>
        <taxon>Eupulmonata</taxon>
        <taxon>Stylommatophora</taxon>
        <taxon>Helicina</taxon>
        <taxon>Arionoidea</taxon>
        <taxon>Arionidae</taxon>
        <taxon>Arion</taxon>
    </lineage>
</organism>